<dbReference type="AlphaFoldDB" id="A0A9P4J9M7"/>
<evidence type="ECO:0000313" key="2">
    <source>
        <dbReference type="EMBL" id="KAF2157867.1"/>
    </source>
</evidence>
<dbReference type="PANTHER" id="PTHR35523:SF1">
    <property type="entry name" value="CELL WALL PROTEIN SED1"/>
    <property type="match status" value="1"/>
</dbReference>
<dbReference type="PANTHER" id="PTHR35523">
    <property type="entry name" value="CELL WALL PROTEIN SED1"/>
    <property type="match status" value="1"/>
</dbReference>
<dbReference type="Proteomes" id="UP000799439">
    <property type="component" value="Unassembled WGS sequence"/>
</dbReference>
<protein>
    <submittedName>
        <fullName evidence="2">Uncharacterized protein</fullName>
    </submittedName>
</protein>
<accession>A0A9P4J9M7</accession>
<dbReference type="InterPro" id="IPR038843">
    <property type="entry name" value="Sed1/Spi1"/>
</dbReference>
<gene>
    <name evidence="2" type="ORF">K461DRAFT_25795</name>
</gene>
<keyword evidence="3" id="KW-1185">Reference proteome</keyword>
<organism evidence="2 3">
    <name type="scientific">Myriangium duriaei CBS 260.36</name>
    <dbReference type="NCBI Taxonomy" id="1168546"/>
    <lineage>
        <taxon>Eukaryota</taxon>
        <taxon>Fungi</taxon>
        <taxon>Dikarya</taxon>
        <taxon>Ascomycota</taxon>
        <taxon>Pezizomycotina</taxon>
        <taxon>Dothideomycetes</taxon>
        <taxon>Dothideomycetidae</taxon>
        <taxon>Myriangiales</taxon>
        <taxon>Myriangiaceae</taxon>
        <taxon>Myriangium</taxon>
    </lineage>
</organism>
<evidence type="ECO:0000256" key="1">
    <source>
        <dbReference type="SAM" id="SignalP"/>
    </source>
</evidence>
<keyword evidence="1" id="KW-0732">Signal</keyword>
<feature type="chain" id="PRO_5040430077" evidence="1">
    <location>
        <begin position="17"/>
        <end position="127"/>
    </location>
</feature>
<name>A0A9P4J9M7_9PEZI</name>
<dbReference type="GO" id="GO:0009277">
    <property type="term" value="C:fungal-type cell wall"/>
    <property type="evidence" value="ECO:0007669"/>
    <property type="project" value="TreeGrafter"/>
</dbReference>
<proteinExistence type="predicted"/>
<evidence type="ECO:0000313" key="3">
    <source>
        <dbReference type="Proteomes" id="UP000799439"/>
    </source>
</evidence>
<dbReference type="GO" id="GO:0005199">
    <property type="term" value="F:structural constituent of cell wall"/>
    <property type="evidence" value="ECO:0007669"/>
    <property type="project" value="InterPro"/>
</dbReference>
<feature type="signal peptide" evidence="1">
    <location>
        <begin position="1"/>
        <end position="16"/>
    </location>
</feature>
<comment type="caution">
    <text evidence="2">The sequence shown here is derived from an EMBL/GenBank/DDBJ whole genome shotgun (WGS) entry which is preliminary data.</text>
</comment>
<dbReference type="OrthoDB" id="4094614at2759"/>
<reference evidence="2" key="1">
    <citation type="journal article" date="2020" name="Stud. Mycol.">
        <title>101 Dothideomycetes genomes: a test case for predicting lifestyles and emergence of pathogens.</title>
        <authorList>
            <person name="Haridas S."/>
            <person name="Albert R."/>
            <person name="Binder M."/>
            <person name="Bloem J."/>
            <person name="Labutti K."/>
            <person name="Salamov A."/>
            <person name="Andreopoulos B."/>
            <person name="Baker S."/>
            <person name="Barry K."/>
            <person name="Bills G."/>
            <person name="Bluhm B."/>
            <person name="Cannon C."/>
            <person name="Castanera R."/>
            <person name="Culley D."/>
            <person name="Daum C."/>
            <person name="Ezra D."/>
            <person name="Gonzalez J."/>
            <person name="Henrissat B."/>
            <person name="Kuo A."/>
            <person name="Liang C."/>
            <person name="Lipzen A."/>
            <person name="Lutzoni F."/>
            <person name="Magnuson J."/>
            <person name="Mondo S."/>
            <person name="Nolan M."/>
            <person name="Ohm R."/>
            <person name="Pangilinan J."/>
            <person name="Park H.-J."/>
            <person name="Ramirez L."/>
            <person name="Alfaro M."/>
            <person name="Sun H."/>
            <person name="Tritt A."/>
            <person name="Yoshinaga Y."/>
            <person name="Zwiers L.-H."/>
            <person name="Turgeon B."/>
            <person name="Goodwin S."/>
            <person name="Spatafora J."/>
            <person name="Crous P."/>
            <person name="Grigoriev I."/>
        </authorList>
    </citation>
    <scope>NUCLEOTIDE SEQUENCE</scope>
    <source>
        <strain evidence="2">CBS 260.36</strain>
    </source>
</reference>
<dbReference type="GO" id="GO:0031505">
    <property type="term" value="P:fungal-type cell wall organization"/>
    <property type="evidence" value="ECO:0007669"/>
    <property type="project" value="InterPro"/>
</dbReference>
<sequence length="127" mass="13869">MRFAIAAAALAAGASAQYGYGSGSDDVTYVTETVDYYTTYCPEATQITHGSQTYTVTEATTLTITNCPGGCTLLRPGSLHPGDPQPVQQLRPCPRPHCQQSWRWCCCHLRSCRSRFVSVFLMGPLRS</sequence>
<dbReference type="EMBL" id="ML996081">
    <property type="protein sequence ID" value="KAF2157867.1"/>
    <property type="molecule type" value="Genomic_DNA"/>
</dbReference>